<keyword evidence="15" id="KW-1185">Reference proteome</keyword>
<dbReference type="InterPro" id="IPR039910">
    <property type="entry name" value="D15-like"/>
</dbReference>
<keyword evidence="4" id="KW-1134">Transmembrane beta strand</keyword>
<evidence type="ECO:0000313" key="15">
    <source>
        <dbReference type="Proteomes" id="UP000235346"/>
    </source>
</evidence>
<evidence type="ECO:0000256" key="2">
    <source>
        <dbReference type="ARBA" id="ARBA00010248"/>
    </source>
</evidence>
<evidence type="ECO:0000256" key="4">
    <source>
        <dbReference type="ARBA" id="ARBA00022452"/>
    </source>
</evidence>
<keyword evidence="8" id="KW-0998">Cell outer membrane</keyword>
<dbReference type="Gene3D" id="3.10.20.310">
    <property type="entry name" value="membrane protein fhac"/>
    <property type="match status" value="3"/>
</dbReference>
<dbReference type="GO" id="GO:0009279">
    <property type="term" value="C:cell outer membrane"/>
    <property type="evidence" value="ECO:0007669"/>
    <property type="project" value="UniProtKB-SubCell"/>
</dbReference>
<comment type="caution">
    <text evidence="14">The sequence shown here is derived from an EMBL/GenBank/DDBJ whole genome shotgun (WGS) entry which is preliminary data.</text>
</comment>
<evidence type="ECO:0000256" key="7">
    <source>
        <dbReference type="ARBA" id="ARBA00023136"/>
    </source>
</evidence>
<dbReference type="Gene3D" id="2.40.160.50">
    <property type="entry name" value="membrane protein fhac: a member of the omp85/tpsb transporter family"/>
    <property type="match status" value="1"/>
</dbReference>
<organism evidence="14 15">
    <name type="scientific">Halomonas heilongjiangensis</name>
    <dbReference type="NCBI Taxonomy" id="1387883"/>
    <lineage>
        <taxon>Bacteria</taxon>
        <taxon>Pseudomonadati</taxon>
        <taxon>Pseudomonadota</taxon>
        <taxon>Gammaproteobacteria</taxon>
        <taxon>Oceanospirillales</taxon>
        <taxon>Halomonadaceae</taxon>
        <taxon>Halomonas</taxon>
    </lineage>
</organism>
<dbReference type="Pfam" id="PF01103">
    <property type="entry name" value="Omp85"/>
    <property type="match status" value="1"/>
</dbReference>
<reference evidence="14 15" key="1">
    <citation type="submission" date="2018-01" db="EMBL/GenBank/DDBJ databases">
        <title>Halomonas endophytica sp. nov., isolated from storage liquid in the stems of Populus euphratica.</title>
        <authorList>
            <person name="Chen C."/>
        </authorList>
    </citation>
    <scope>NUCLEOTIDE SEQUENCE [LARGE SCALE GENOMIC DNA]</scope>
    <source>
        <strain evidence="14 15">DSM 26881</strain>
    </source>
</reference>
<dbReference type="Pfam" id="PF07244">
    <property type="entry name" value="POTRA"/>
    <property type="match status" value="1"/>
</dbReference>
<dbReference type="OrthoDB" id="9803054at2"/>
<feature type="domain" description="Bacterial surface antigen (D15)" evidence="11">
    <location>
        <begin position="333"/>
        <end position="625"/>
    </location>
</feature>
<evidence type="ECO:0000259" key="12">
    <source>
        <dbReference type="Pfam" id="PF07244"/>
    </source>
</evidence>
<evidence type="ECO:0000259" key="13">
    <source>
        <dbReference type="Pfam" id="PF17243"/>
    </source>
</evidence>
<dbReference type="Pfam" id="PF17243">
    <property type="entry name" value="POTRA_TamA_1"/>
    <property type="match status" value="1"/>
</dbReference>
<evidence type="ECO:0000259" key="11">
    <source>
        <dbReference type="Pfam" id="PF01103"/>
    </source>
</evidence>
<sequence>MDNRVVTRLGAAALCLGMTHSAMGLDARIEGVDGDVAENVRYYLDGLEAARYSRSRIEGEVQRRTREALRVYGYYSPQVVHQLPEGDPPGYVELMIEPGPRVRIETLDIRIEGDAAEDPRFREAVEAFPLAEGDPLVHAPYDRLRSRLANLSLERGYFDWRFVDRRMEVRPHAESARLYLALDSGPRHHFGEVTIDGSHIEEERLRRMLPFSPGDPYLAGELARYNQRLGQTGWFGSIAVRPRLGEAASLALPEPRVGFWNEVEVAGGELASQPPAAPDADGPRLSGLALEGATALHRPDRPEVPIDISVTPADRHKFEVGVGYATDVGPRTRFAWNQPWINRYGHGLDHNLFLSAPEQRFTGTYNMPLADPLRDSYRFQYGFRHRDNEDTRSLEATVEAARRWEFENLWVQTLYVRTTYEDFTQGGEEEQVWLLYPGISWSRTRTRNPTFPSWGDRQRIAFEVSDGMWGSDADFLRMTGETQWIRMFGEDTRFVTRLGFGAIETDDFDKIPPSLRFFAGGDRSVRGYAYESLAPRNEEGRLTGGQQLLTASAELQRRITGAWWGAAFVDTGDAFEEWGPDALNTGAGLGVRWISPVGPIRFDIAHPFDDEDDSWRIHFAIGPEF</sequence>
<dbReference type="EMBL" id="PNRE01000025">
    <property type="protein sequence ID" value="PMR70669.1"/>
    <property type="molecule type" value="Genomic_DNA"/>
</dbReference>
<proteinExistence type="inferred from homology"/>
<comment type="subunit">
    <text evidence="10">Interacts with TamB to form the translocation and assembly module (TAM).</text>
</comment>
<protein>
    <recommendedName>
        <fullName evidence="3">Translocation and assembly module subunit TamA</fullName>
    </recommendedName>
    <alternativeName>
        <fullName evidence="9">Autotransporter assembly factor TamA</fullName>
    </alternativeName>
</protein>
<comment type="subcellular location">
    <subcellularLocation>
        <location evidence="1">Cell outer membrane</location>
    </subcellularLocation>
</comment>
<evidence type="ECO:0000313" key="14">
    <source>
        <dbReference type="EMBL" id="PMR70669.1"/>
    </source>
</evidence>
<evidence type="ECO:0000256" key="8">
    <source>
        <dbReference type="ARBA" id="ARBA00023237"/>
    </source>
</evidence>
<dbReference type="AlphaFoldDB" id="A0A2N7TR52"/>
<name>A0A2N7TR52_9GAMM</name>
<accession>A0A2N7TR52</accession>
<evidence type="ECO:0000256" key="6">
    <source>
        <dbReference type="ARBA" id="ARBA00022729"/>
    </source>
</evidence>
<evidence type="ECO:0000256" key="10">
    <source>
        <dbReference type="ARBA" id="ARBA00093548"/>
    </source>
</evidence>
<keyword evidence="5" id="KW-0812">Transmembrane</keyword>
<dbReference type="InterPro" id="IPR035243">
    <property type="entry name" value="TamA_POTRA_Dom_1"/>
</dbReference>
<feature type="domain" description="TamA POTRA" evidence="13">
    <location>
        <begin position="28"/>
        <end position="87"/>
    </location>
</feature>
<dbReference type="PANTHER" id="PTHR12815:SF47">
    <property type="entry name" value="TRANSLOCATION AND ASSEMBLY MODULE SUBUNIT TAMA"/>
    <property type="match status" value="1"/>
</dbReference>
<dbReference type="InterPro" id="IPR010827">
    <property type="entry name" value="BamA/TamA_POTRA"/>
</dbReference>
<dbReference type="PANTHER" id="PTHR12815">
    <property type="entry name" value="SORTING AND ASSEMBLY MACHINERY SAMM50 PROTEIN FAMILY MEMBER"/>
    <property type="match status" value="1"/>
</dbReference>
<dbReference type="GO" id="GO:0097347">
    <property type="term" value="C:TAM protein secretion complex"/>
    <property type="evidence" value="ECO:0007669"/>
    <property type="project" value="TreeGrafter"/>
</dbReference>
<evidence type="ECO:0000256" key="9">
    <source>
        <dbReference type="ARBA" id="ARBA00033063"/>
    </source>
</evidence>
<keyword evidence="7" id="KW-0472">Membrane</keyword>
<feature type="domain" description="POTRA" evidence="12">
    <location>
        <begin position="189"/>
        <end position="240"/>
    </location>
</feature>
<evidence type="ECO:0000256" key="3">
    <source>
        <dbReference type="ARBA" id="ARBA00015419"/>
    </source>
</evidence>
<evidence type="ECO:0000256" key="5">
    <source>
        <dbReference type="ARBA" id="ARBA00022692"/>
    </source>
</evidence>
<keyword evidence="6" id="KW-0732">Signal</keyword>
<dbReference type="InterPro" id="IPR000184">
    <property type="entry name" value="Bac_surfAg_D15"/>
</dbReference>
<evidence type="ECO:0000256" key="1">
    <source>
        <dbReference type="ARBA" id="ARBA00004442"/>
    </source>
</evidence>
<dbReference type="Proteomes" id="UP000235346">
    <property type="component" value="Unassembled WGS sequence"/>
</dbReference>
<comment type="similarity">
    <text evidence="2">Belongs to the TamA family.</text>
</comment>
<dbReference type="GO" id="GO:0009306">
    <property type="term" value="P:protein secretion"/>
    <property type="evidence" value="ECO:0007669"/>
    <property type="project" value="TreeGrafter"/>
</dbReference>
<gene>
    <name evidence="14" type="ORF">C1H66_05155</name>
</gene>